<evidence type="ECO:0000256" key="1">
    <source>
        <dbReference type="SAM" id="Coils"/>
    </source>
</evidence>
<feature type="compositionally biased region" description="Polar residues" evidence="2">
    <location>
        <begin position="102"/>
        <end position="139"/>
    </location>
</feature>
<feature type="coiled-coil region" evidence="1">
    <location>
        <begin position="55"/>
        <end position="89"/>
    </location>
</feature>
<gene>
    <name evidence="3" type="ORF">BFJ72_g7764</name>
</gene>
<feature type="region of interest" description="Disordered" evidence="2">
    <location>
        <begin position="518"/>
        <end position="583"/>
    </location>
</feature>
<reference evidence="3 4" key="1">
    <citation type="journal article" date="2018" name="Sci. Rep.">
        <title>Characterisation of pathogen-specific regions and novel effector candidates in Fusarium oxysporum f. sp. cepae.</title>
        <authorList>
            <person name="Armitage A.D."/>
            <person name="Taylor A."/>
            <person name="Sobczyk M.K."/>
            <person name="Baxter L."/>
            <person name="Greenfield B.P."/>
            <person name="Bates H.J."/>
            <person name="Wilson F."/>
            <person name="Jackson A.C."/>
            <person name="Ott S."/>
            <person name="Harrison R.J."/>
            <person name="Clarkson J.P."/>
        </authorList>
    </citation>
    <scope>NUCLEOTIDE SEQUENCE [LARGE SCALE GENOMIC DNA]</scope>
    <source>
        <strain evidence="3 4">Fp_A8</strain>
    </source>
</reference>
<feature type="region of interest" description="Disordered" evidence="2">
    <location>
        <begin position="193"/>
        <end position="227"/>
    </location>
</feature>
<organism evidence="3 4">
    <name type="scientific">Gibberella intermedia</name>
    <name type="common">Bulb rot disease fungus</name>
    <name type="synonym">Fusarium proliferatum</name>
    <dbReference type="NCBI Taxonomy" id="948311"/>
    <lineage>
        <taxon>Eukaryota</taxon>
        <taxon>Fungi</taxon>
        <taxon>Dikarya</taxon>
        <taxon>Ascomycota</taxon>
        <taxon>Pezizomycotina</taxon>
        <taxon>Sordariomycetes</taxon>
        <taxon>Hypocreomycetidae</taxon>
        <taxon>Hypocreales</taxon>
        <taxon>Nectriaceae</taxon>
        <taxon>Fusarium</taxon>
        <taxon>Fusarium fujikuroi species complex</taxon>
    </lineage>
</organism>
<feature type="region of interest" description="Disordered" evidence="2">
    <location>
        <begin position="25"/>
        <end position="55"/>
    </location>
</feature>
<accession>A0A420T6I1</accession>
<protein>
    <submittedName>
        <fullName evidence="3">Uncharacterized protein</fullName>
    </submittedName>
</protein>
<dbReference type="AlphaFoldDB" id="A0A420T6I1"/>
<evidence type="ECO:0000313" key="4">
    <source>
        <dbReference type="Proteomes" id="UP000283569"/>
    </source>
</evidence>
<feature type="compositionally biased region" description="Basic and acidic residues" evidence="2">
    <location>
        <begin position="42"/>
        <end position="55"/>
    </location>
</feature>
<feature type="region of interest" description="Disordered" evidence="2">
    <location>
        <begin position="102"/>
        <end position="156"/>
    </location>
</feature>
<feature type="compositionally biased region" description="Polar residues" evidence="2">
    <location>
        <begin position="195"/>
        <end position="210"/>
    </location>
</feature>
<dbReference type="Proteomes" id="UP000283569">
    <property type="component" value="Unassembled WGS sequence"/>
</dbReference>
<dbReference type="EMBL" id="MRDB01000026">
    <property type="protein sequence ID" value="RKL37108.1"/>
    <property type="molecule type" value="Genomic_DNA"/>
</dbReference>
<comment type="caution">
    <text evidence="3">The sequence shown here is derived from an EMBL/GenBank/DDBJ whole genome shotgun (WGS) entry which is preliminary data.</text>
</comment>
<proteinExistence type="predicted"/>
<evidence type="ECO:0000256" key="2">
    <source>
        <dbReference type="SAM" id="MobiDB-lite"/>
    </source>
</evidence>
<name>A0A420T6I1_GIBIN</name>
<keyword evidence="1" id="KW-0175">Coiled coil</keyword>
<sequence length="583" mass="65592">MGDSLVERHSAALKIIHDLASLLNDVPPSGDVSRAQADYDAAEERHSREQNPERKRALCRELVQYGDRLEEVQEQHKAAEAKRKEQLDLFNSRLFREGYQKLATNTDLENDRGTNQTSETPENLVQTSDPRCSQSSGISNDRAPHETNESPGNLPQATIIRKTIEPRSTPSHTHSATPSRSFSTDVDLQVGIESAGQTTPSNQRRGNASMSRPAKRQRQSASSETVTERTITFEEVYQGGKARWKYRIVKIHGIFYIFGCKKHEKHFCKENPLQAAMSHLKGKGHSTKKSNATQALRSLGTQVLECTDADLALNNKAADCYLAEQEKKKERRNASTKDLAQAPKTGEIYMAWWGDDDKGYCLHAFLVIPFFPRPGDGMDIQSVTKSDLNVDIPACYKLNETTGRYDWAEGYEKHGKYANNREYPIMCLAGKIPHKVDWLPVCHFRKLDLEDQDLEDKDVIRGFIRKKGAGLGNEVEDDESENLYGDRIAGDNNAPISSRYRKSPAGVTYESVMAYQSSVAPENQDRRRPGLNLSTREVKPEPTTIGRGDEATGRVRQPSVRQRWPLARKNAPEMETLEDSDSE</sequence>
<evidence type="ECO:0000313" key="3">
    <source>
        <dbReference type="EMBL" id="RKL37108.1"/>
    </source>
</evidence>